<gene>
    <name evidence="1" type="ORF">JIN81_12875</name>
</gene>
<dbReference type="EMBL" id="JAENII010000009">
    <property type="protein sequence ID" value="MBK1827918.1"/>
    <property type="molecule type" value="Genomic_DNA"/>
</dbReference>
<name>A0A934RC33_9BACT</name>
<reference evidence="1" key="1">
    <citation type="submission" date="2021-01" db="EMBL/GenBank/DDBJ databases">
        <title>Modified the classification status of verrucomicrobia.</title>
        <authorList>
            <person name="Feng X."/>
        </authorList>
    </citation>
    <scope>NUCLEOTIDE SEQUENCE</scope>
    <source>
        <strain evidence="1">KCTC 22201</strain>
    </source>
</reference>
<comment type="caution">
    <text evidence="1">The sequence shown here is derived from an EMBL/GenBank/DDBJ whole genome shotgun (WGS) entry which is preliminary data.</text>
</comment>
<dbReference type="SUPFAM" id="SSF49344">
    <property type="entry name" value="CBD9-like"/>
    <property type="match status" value="1"/>
</dbReference>
<accession>A0A934RC33</accession>
<dbReference type="RefSeq" id="WP_200280242.1">
    <property type="nucleotide sequence ID" value="NZ_JAENII010000009.1"/>
</dbReference>
<dbReference type="Proteomes" id="UP000658278">
    <property type="component" value="Unassembled WGS sequence"/>
</dbReference>
<evidence type="ECO:0000313" key="1">
    <source>
        <dbReference type="EMBL" id="MBK1827918.1"/>
    </source>
</evidence>
<sequence>MHLVRFDQPLVWGELDVSLLGIVRDWDGSPVSPPAAYSLAVDPQRLWFIATRSQPAELHPKARPGRFQAELWKHDVAELFLHDPARGHYVEFNLAPNGAWWSCEFSSPRVRVHPEDQPWPGVETFAELAPDGGWVAAMAIPLESLKDQLHLGPDTTANVAFIINSPDQQFLTAAPLGGGEPDFHRPAAFTPLRVHEGSLPGAEPNS</sequence>
<dbReference type="AlphaFoldDB" id="A0A934RC33"/>
<protein>
    <recommendedName>
        <fullName evidence="3">Carbohydrate-binding domain-containing protein</fullName>
    </recommendedName>
</protein>
<dbReference type="Gene3D" id="2.60.40.1190">
    <property type="match status" value="1"/>
</dbReference>
<proteinExistence type="predicted"/>
<evidence type="ECO:0008006" key="3">
    <source>
        <dbReference type="Google" id="ProtNLM"/>
    </source>
</evidence>
<organism evidence="1 2">
    <name type="scientific">Haloferula rosea</name>
    <dbReference type="NCBI Taxonomy" id="490093"/>
    <lineage>
        <taxon>Bacteria</taxon>
        <taxon>Pseudomonadati</taxon>
        <taxon>Verrucomicrobiota</taxon>
        <taxon>Verrucomicrobiia</taxon>
        <taxon>Verrucomicrobiales</taxon>
        <taxon>Verrucomicrobiaceae</taxon>
        <taxon>Haloferula</taxon>
    </lineage>
</organism>
<keyword evidence="2" id="KW-1185">Reference proteome</keyword>
<evidence type="ECO:0000313" key="2">
    <source>
        <dbReference type="Proteomes" id="UP000658278"/>
    </source>
</evidence>